<dbReference type="PANTHER" id="PTHR43825:SF5">
    <property type="entry name" value="HYPOTHETICAL TRANSKETOLASE FAMILY PROTEIN"/>
    <property type="match status" value="1"/>
</dbReference>
<comment type="caution">
    <text evidence="2">The sequence shown here is derived from an EMBL/GenBank/DDBJ whole genome shotgun (WGS) entry which is preliminary data.</text>
</comment>
<dbReference type="Pfam" id="PF02779">
    <property type="entry name" value="Transket_pyr"/>
    <property type="match status" value="1"/>
</dbReference>
<dbReference type="Pfam" id="PF02780">
    <property type="entry name" value="Transketolase_C"/>
    <property type="match status" value="1"/>
</dbReference>
<dbReference type="Gene3D" id="3.40.50.920">
    <property type="match status" value="1"/>
</dbReference>
<dbReference type="InterPro" id="IPR005475">
    <property type="entry name" value="Transketolase-like_Pyr-bd"/>
</dbReference>
<name>A0ABS7D0L3_9BACL</name>
<dbReference type="SUPFAM" id="SSF52518">
    <property type="entry name" value="Thiamin diphosphate-binding fold (THDP-binding)"/>
    <property type="match status" value="1"/>
</dbReference>
<dbReference type="Gene3D" id="3.40.50.970">
    <property type="match status" value="1"/>
</dbReference>
<dbReference type="InterPro" id="IPR029061">
    <property type="entry name" value="THDP-binding"/>
</dbReference>
<proteinExistence type="predicted"/>
<dbReference type="SUPFAM" id="SSF52922">
    <property type="entry name" value="TK C-terminal domain-like"/>
    <property type="match status" value="1"/>
</dbReference>
<sequence>MRSAFLGALLERARTDQRIYVITPDLGFSVLEPFKEAYPERFMNVGIAEQSAVGVASGLALGGFIPYIYSIIPFAVMRCYEQIRVDAAYMKLPVRIVGVGAGLTYGAQGATHHALEDVALMRALPNMTVYSPGDPVETRHVTTASFDIPGPVYIRLGKNGERILHHDEQENPVMIGTMIPMIEGDQLTVLATGPALALAHEWVQRLREEDVPLRAALYSVPTIKPLDEEALRAQIRLGRPLITIEEHSIIGGLGSAVAELVAESGATVRFRRMGLPDSFIHDVGSQAYLRGRAGLTYDAFYQMAKGVMSG</sequence>
<gene>
    <name evidence="2" type="ORF">K0T92_01335</name>
</gene>
<feature type="domain" description="Transketolase-like pyrimidine-binding" evidence="1">
    <location>
        <begin position="1"/>
        <end position="163"/>
    </location>
</feature>
<dbReference type="EMBL" id="JAHZIJ010000001">
    <property type="protein sequence ID" value="MBW7473383.1"/>
    <property type="molecule type" value="Genomic_DNA"/>
</dbReference>
<evidence type="ECO:0000313" key="3">
    <source>
        <dbReference type="Proteomes" id="UP000812277"/>
    </source>
</evidence>
<dbReference type="Proteomes" id="UP000812277">
    <property type="component" value="Unassembled WGS sequence"/>
</dbReference>
<dbReference type="InterPro" id="IPR051157">
    <property type="entry name" value="PDH/Transketolase"/>
</dbReference>
<dbReference type="InterPro" id="IPR009014">
    <property type="entry name" value="Transketo_C/PFOR_II"/>
</dbReference>
<dbReference type="InterPro" id="IPR033248">
    <property type="entry name" value="Transketolase_C"/>
</dbReference>
<dbReference type="CDD" id="cd07033">
    <property type="entry name" value="TPP_PYR_DXS_TK_like"/>
    <property type="match status" value="1"/>
</dbReference>
<protein>
    <submittedName>
        <fullName evidence="2">1-deoxy-D-xylulose-5-phosphate synthase</fullName>
    </submittedName>
</protein>
<organism evidence="2 3">
    <name type="scientific">Paenibacillus oenotherae</name>
    <dbReference type="NCBI Taxonomy" id="1435645"/>
    <lineage>
        <taxon>Bacteria</taxon>
        <taxon>Bacillati</taxon>
        <taxon>Bacillota</taxon>
        <taxon>Bacilli</taxon>
        <taxon>Bacillales</taxon>
        <taxon>Paenibacillaceae</taxon>
        <taxon>Paenibacillus</taxon>
    </lineage>
</organism>
<dbReference type="SMART" id="SM00861">
    <property type="entry name" value="Transket_pyr"/>
    <property type="match status" value="1"/>
</dbReference>
<reference evidence="2 3" key="1">
    <citation type="submission" date="2021-07" db="EMBL/GenBank/DDBJ databases">
        <title>Paenibacillus radiodurans sp. nov., isolated from the southeastern edge of Tengger Desert.</title>
        <authorList>
            <person name="Zhang G."/>
        </authorList>
    </citation>
    <scope>NUCLEOTIDE SEQUENCE [LARGE SCALE GENOMIC DNA]</scope>
    <source>
        <strain evidence="2 3">DT7-4</strain>
    </source>
</reference>
<keyword evidence="3" id="KW-1185">Reference proteome</keyword>
<dbReference type="PANTHER" id="PTHR43825">
    <property type="entry name" value="PYRUVATE DEHYDROGENASE E1 COMPONENT"/>
    <property type="match status" value="1"/>
</dbReference>
<evidence type="ECO:0000259" key="1">
    <source>
        <dbReference type="SMART" id="SM00861"/>
    </source>
</evidence>
<evidence type="ECO:0000313" key="2">
    <source>
        <dbReference type="EMBL" id="MBW7473383.1"/>
    </source>
</evidence>
<accession>A0ABS7D0L3</accession>
<dbReference type="RefSeq" id="WP_219870616.1">
    <property type="nucleotide sequence ID" value="NZ_JAHZIJ010000001.1"/>
</dbReference>